<proteinExistence type="inferred from homology"/>
<dbReference type="NCBIfam" id="TIGR03025">
    <property type="entry name" value="EPS_sugtrans"/>
    <property type="match status" value="1"/>
</dbReference>
<reference evidence="10" key="1">
    <citation type="journal article" date="2011" name="BMC Genomics">
        <title>Complete genome sequence of the filamentous anoxygenic phototrophic bacterium Chloroflexus aurantiacus.</title>
        <authorList>
            <person name="Tang K.H."/>
            <person name="Barry K."/>
            <person name="Chertkov O."/>
            <person name="Dalin E."/>
            <person name="Han C.S."/>
            <person name="Hauser L.J."/>
            <person name="Honchak B.M."/>
            <person name="Karbach L.E."/>
            <person name="Land M.L."/>
            <person name="Lapidus A."/>
            <person name="Larimer F.W."/>
            <person name="Mikhailova N."/>
            <person name="Pitluck S."/>
            <person name="Pierson B.K."/>
            <person name="Blankenship R.E."/>
        </authorList>
    </citation>
    <scope>NUCLEOTIDE SEQUENCE [LARGE SCALE GENOMIC DNA]</scope>
    <source>
        <strain evidence="10">ATCC 29366 / DSM 635 / J-10-fl</strain>
    </source>
</reference>
<dbReference type="InterPro" id="IPR003362">
    <property type="entry name" value="Bact_transf"/>
</dbReference>
<dbReference type="Proteomes" id="UP000002008">
    <property type="component" value="Chromosome"/>
</dbReference>
<evidence type="ECO:0000256" key="7">
    <source>
        <dbReference type="SAM" id="Phobius"/>
    </source>
</evidence>
<dbReference type="eggNOG" id="COG2148">
    <property type="taxonomic scope" value="Bacteria"/>
</dbReference>
<organism evidence="9 10">
    <name type="scientific">Chloroflexus aurantiacus (strain ATCC 29366 / DSM 635 / J-10-fl)</name>
    <dbReference type="NCBI Taxonomy" id="324602"/>
    <lineage>
        <taxon>Bacteria</taxon>
        <taxon>Bacillati</taxon>
        <taxon>Chloroflexota</taxon>
        <taxon>Chloroflexia</taxon>
        <taxon>Chloroflexales</taxon>
        <taxon>Chloroflexineae</taxon>
        <taxon>Chloroflexaceae</taxon>
        <taxon>Chloroflexus</taxon>
    </lineage>
</organism>
<keyword evidence="5 7" id="KW-1133">Transmembrane helix</keyword>
<sequence>MNVVKPKSHHLDNKTERMLTIFAERRFQRTRANQRLRLALSWWVIRTKLLSRLKRVLDVTVAVIAIILTSPIMLMTALLIKLESPGPVIFKQVRVGKDGEHFYCYKFRSMYVDAEQRLRELQAKNEADGPVFKMKRDPRVTRVGRVIRKLSIDELPQLFNVLKGEMSLVGPRPALPSEVAKYTYEQIGRLHAIPGITGLQQVSGRSDLDFKRWVELDLQYIAEQSIWKDIEILLRTIPAVLLGRGAY</sequence>
<evidence type="ECO:0000313" key="9">
    <source>
        <dbReference type="EMBL" id="ABY34703.1"/>
    </source>
</evidence>
<feature type="domain" description="Bacterial sugar transferase" evidence="8">
    <location>
        <begin position="54"/>
        <end position="241"/>
    </location>
</feature>
<keyword evidence="3 9" id="KW-0808">Transferase</keyword>
<dbReference type="GO" id="GO:0016780">
    <property type="term" value="F:phosphotransferase activity, for other substituted phosphate groups"/>
    <property type="evidence" value="ECO:0000318"/>
    <property type="project" value="GO_Central"/>
</dbReference>
<evidence type="ECO:0000256" key="6">
    <source>
        <dbReference type="ARBA" id="ARBA00023136"/>
    </source>
</evidence>
<dbReference type="PANTHER" id="PTHR30576:SF10">
    <property type="entry name" value="SLL5057 PROTEIN"/>
    <property type="match status" value="1"/>
</dbReference>
<dbReference type="RefSeq" id="WP_012257359.1">
    <property type="nucleotide sequence ID" value="NC_010175.1"/>
</dbReference>
<name>A9WAE4_CHLAA</name>
<dbReference type="EMBL" id="CP000909">
    <property type="protein sequence ID" value="ABY34703.1"/>
    <property type="molecule type" value="Genomic_DNA"/>
</dbReference>
<dbReference type="PATRIC" id="fig|324602.8.peg.1677"/>
<gene>
    <name evidence="9" type="ordered locus">Caur_1475</name>
</gene>
<evidence type="ECO:0000256" key="2">
    <source>
        <dbReference type="ARBA" id="ARBA00006464"/>
    </source>
</evidence>
<evidence type="ECO:0000256" key="4">
    <source>
        <dbReference type="ARBA" id="ARBA00022692"/>
    </source>
</evidence>
<dbReference type="KEGG" id="cau:Caur_1475"/>
<evidence type="ECO:0000313" key="10">
    <source>
        <dbReference type="Proteomes" id="UP000002008"/>
    </source>
</evidence>
<keyword evidence="10" id="KW-1185">Reference proteome</keyword>
<feature type="transmembrane region" description="Helical" evidence="7">
    <location>
        <begin position="56"/>
        <end position="80"/>
    </location>
</feature>
<dbReference type="AlphaFoldDB" id="A9WAE4"/>
<dbReference type="GO" id="GO:0016020">
    <property type="term" value="C:membrane"/>
    <property type="evidence" value="ECO:0007669"/>
    <property type="project" value="UniProtKB-SubCell"/>
</dbReference>
<keyword evidence="6 7" id="KW-0472">Membrane</keyword>
<dbReference type="EC" id="2.7.8.6" evidence="9"/>
<keyword evidence="4 7" id="KW-0812">Transmembrane</keyword>
<dbReference type="InParanoid" id="A9WAE4"/>
<evidence type="ECO:0000259" key="8">
    <source>
        <dbReference type="Pfam" id="PF02397"/>
    </source>
</evidence>
<dbReference type="STRING" id="324602.Caur_1475"/>
<dbReference type="InterPro" id="IPR017475">
    <property type="entry name" value="EPS_sugar_tfrase"/>
</dbReference>
<evidence type="ECO:0000256" key="3">
    <source>
        <dbReference type="ARBA" id="ARBA00022679"/>
    </source>
</evidence>
<dbReference type="PANTHER" id="PTHR30576">
    <property type="entry name" value="COLANIC BIOSYNTHESIS UDP-GLUCOSE LIPID CARRIER TRANSFERASE"/>
    <property type="match status" value="1"/>
</dbReference>
<dbReference type="EnsemblBacteria" id="ABY34703">
    <property type="protein sequence ID" value="ABY34703"/>
    <property type="gene ID" value="Caur_1475"/>
</dbReference>
<evidence type="ECO:0000256" key="1">
    <source>
        <dbReference type="ARBA" id="ARBA00004141"/>
    </source>
</evidence>
<comment type="subcellular location">
    <subcellularLocation>
        <location evidence="1">Membrane</location>
        <topology evidence="1">Multi-pass membrane protein</topology>
    </subcellularLocation>
</comment>
<evidence type="ECO:0000256" key="5">
    <source>
        <dbReference type="ARBA" id="ARBA00022989"/>
    </source>
</evidence>
<comment type="similarity">
    <text evidence="2">Belongs to the bacterial sugar transferase family.</text>
</comment>
<dbReference type="GO" id="GO:0047360">
    <property type="term" value="F:undecaprenyl-phosphate galactose phosphotransferase activity"/>
    <property type="evidence" value="ECO:0007669"/>
    <property type="project" value="UniProtKB-EC"/>
</dbReference>
<dbReference type="HOGENOM" id="CLU_024920_1_0_0"/>
<dbReference type="Pfam" id="PF02397">
    <property type="entry name" value="Bac_transf"/>
    <property type="match status" value="1"/>
</dbReference>
<accession>A9WAE4</accession>
<protein>
    <submittedName>
        <fullName evidence="9">Undecaprenyl-phosphate galactose phosphotransferase</fullName>
        <ecNumber evidence="9">2.7.8.6</ecNumber>
    </submittedName>
</protein>